<evidence type="ECO:0000313" key="2">
    <source>
        <dbReference type="Proteomes" id="UP000294847"/>
    </source>
</evidence>
<organism evidence="1 2">
    <name type="scientific">Pyricularia oryzae</name>
    <name type="common">Rice blast fungus</name>
    <name type="synonym">Magnaporthe oryzae</name>
    <dbReference type="NCBI Taxonomy" id="318829"/>
    <lineage>
        <taxon>Eukaryota</taxon>
        <taxon>Fungi</taxon>
        <taxon>Dikarya</taxon>
        <taxon>Ascomycota</taxon>
        <taxon>Pezizomycotina</taxon>
        <taxon>Sordariomycetes</taxon>
        <taxon>Sordariomycetidae</taxon>
        <taxon>Magnaporthales</taxon>
        <taxon>Pyriculariaceae</taxon>
        <taxon>Pyricularia</taxon>
    </lineage>
</organism>
<sequence>MCEKIKMVYDCGHYSGVEVWKPPNPADCQAAVSANRRCQITNTLLHCPTEWATYRCKIPGWCQGTLVCKLKNLQESGFSCCICNRRSLGRECACSHPACINCETLIDGIEVNNQPTYMQYEQPELQYTGYEGYERYEEYEGYEGDDEQVNANR</sequence>
<reference evidence="1 2" key="1">
    <citation type="journal article" date="2019" name="Mol. Biol. Evol.">
        <title>Blast fungal genomes show frequent chromosomal changes, gene gains and losses, and effector gene turnover.</title>
        <authorList>
            <person name="Gomez Luciano L.B."/>
            <person name="Jason Tsai I."/>
            <person name="Chuma I."/>
            <person name="Tosa Y."/>
            <person name="Chen Y.H."/>
            <person name="Li J.Y."/>
            <person name="Li M.Y."/>
            <person name="Jade Lu M.Y."/>
            <person name="Nakayashiki H."/>
            <person name="Li W.H."/>
        </authorList>
    </citation>
    <scope>NUCLEOTIDE SEQUENCE [LARGE SCALE GENOMIC DNA]</scope>
    <source>
        <strain evidence="1">MZ5-1-6</strain>
    </source>
</reference>
<dbReference type="Proteomes" id="UP000294847">
    <property type="component" value="Chromosome 5"/>
</dbReference>
<gene>
    <name evidence="1" type="ORF">PoMZ_11606</name>
</gene>
<name>A0A4P7NKX6_PYROR</name>
<dbReference type="EMBL" id="CP034208">
    <property type="protein sequence ID" value="QBZ62719.1"/>
    <property type="molecule type" value="Genomic_DNA"/>
</dbReference>
<accession>A0A4P7NKX6</accession>
<protein>
    <submittedName>
        <fullName evidence="1">Uncharacterized protein</fullName>
    </submittedName>
</protein>
<dbReference type="AlphaFoldDB" id="A0A4P7NKX6"/>
<evidence type="ECO:0000313" key="1">
    <source>
        <dbReference type="EMBL" id="QBZ62719.1"/>
    </source>
</evidence>
<proteinExistence type="predicted"/>